<dbReference type="RefSeq" id="WP_089765031.1">
    <property type="nucleotide sequence ID" value="NZ_BKAT01000053.1"/>
</dbReference>
<protein>
    <submittedName>
        <fullName evidence="4">NADP-dependent 3-hydroxy acid dehydrogenase YdfG</fullName>
    </submittedName>
</protein>
<dbReference type="InterPro" id="IPR020904">
    <property type="entry name" value="Sc_DH/Rdtase_CS"/>
</dbReference>
<evidence type="ECO:0000256" key="3">
    <source>
        <dbReference type="RuleBase" id="RU000363"/>
    </source>
</evidence>
<keyword evidence="5" id="KW-1185">Reference proteome</keyword>
<dbReference type="PANTHER" id="PTHR43976:SF16">
    <property type="entry name" value="SHORT-CHAIN DEHYDROGENASE_REDUCTASE FAMILY PROTEIN"/>
    <property type="match status" value="1"/>
</dbReference>
<dbReference type="Proteomes" id="UP000199656">
    <property type="component" value="Unassembled WGS sequence"/>
</dbReference>
<name>A0A1H4G3R9_9BACT</name>
<dbReference type="PRINTS" id="PR00081">
    <property type="entry name" value="GDHRDH"/>
</dbReference>
<reference evidence="5" key="1">
    <citation type="submission" date="2016-10" db="EMBL/GenBank/DDBJ databases">
        <authorList>
            <person name="Varghese N."/>
            <person name="Submissions S."/>
        </authorList>
    </citation>
    <scope>NUCLEOTIDE SEQUENCE [LARGE SCALE GENOMIC DNA]</scope>
    <source>
        <strain evidence="5">DSM 23920</strain>
    </source>
</reference>
<organism evidence="4 5">
    <name type="scientific">Chitinophaga terrae</name>
    <name type="common">ex Kim and Jung 2007</name>
    <dbReference type="NCBI Taxonomy" id="408074"/>
    <lineage>
        <taxon>Bacteria</taxon>
        <taxon>Pseudomonadati</taxon>
        <taxon>Bacteroidota</taxon>
        <taxon>Chitinophagia</taxon>
        <taxon>Chitinophagales</taxon>
        <taxon>Chitinophagaceae</taxon>
        <taxon>Chitinophaga</taxon>
    </lineage>
</organism>
<sequence length="274" mass="29582">MAKTIFITGASRGFGKLWTEALLKRGDKVAATSRNIESYKDLAEQYPETFLPISLDITDREAVFEAVNKAKNHFGSLDVVINNAGYGVFGAVEEVGEKAIKDVFEANVFGTLWVTQAALPIFRAQGSGHVIQLSSVLGVWSLPTLGIYNATKFAVEGFSEALATEVKAFGINVTMIEPNGYTTDFGGSSAVHGDAIPAYDALKASLGEAEGLLPEDYGTPDATVPAILKLIDSENPPLRLFLGKVGLRKTERVYAEKLKVWNDWKEVSEAAHGH</sequence>
<evidence type="ECO:0000256" key="2">
    <source>
        <dbReference type="ARBA" id="ARBA00023002"/>
    </source>
</evidence>
<dbReference type="CDD" id="cd05374">
    <property type="entry name" value="17beta-HSD-like_SDR_c"/>
    <property type="match status" value="1"/>
</dbReference>
<dbReference type="AlphaFoldDB" id="A0A1H4G3R9"/>
<dbReference type="InterPro" id="IPR002347">
    <property type="entry name" value="SDR_fam"/>
</dbReference>
<proteinExistence type="inferred from homology"/>
<dbReference type="NCBIfam" id="NF006114">
    <property type="entry name" value="PRK08263.1"/>
    <property type="match status" value="1"/>
</dbReference>
<dbReference type="PANTHER" id="PTHR43976">
    <property type="entry name" value="SHORT CHAIN DEHYDROGENASE"/>
    <property type="match status" value="1"/>
</dbReference>
<comment type="similarity">
    <text evidence="1 3">Belongs to the short-chain dehydrogenases/reductases (SDR) family.</text>
</comment>
<dbReference type="SUPFAM" id="SSF51735">
    <property type="entry name" value="NAD(P)-binding Rossmann-fold domains"/>
    <property type="match status" value="1"/>
</dbReference>
<gene>
    <name evidence="4" type="ORF">SAMN05660909_04878</name>
</gene>
<dbReference type="PROSITE" id="PS00061">
    <property type="entry name" value="ADH_SHORT"/>
    <property type="match status" value="1"/>
</dbReference>
<dbReference type="InterPro" id="IPR051911">
    <property type="entry name" value="SDR_oxidoreductase"/>
</dbReference>
<evidence type="ECO:0000256" key="1">
    <source>
        <dbReference type="ARBA" id="ARBA00006484"/>
    </source>
</evidence>
<dbReference type="Gene3D" id="3.40.50.720">
    <property type="entry name" value="NAD(P)-binding Rossmann-like Domain"/>
    <property type="match status" value="1"/>
</dbReference>
<evidence type="ECO:0000313" key="4">
    <source>
        <dbReference type="EMBL" id="SEB03578.1"/>
    </source>
</evidence>
<keyword evidence="2" id="KW-0560">Oxidoreductase</keyword>
<dbReference type="EMBL" id="FNRL01000031">
    <property type="protein sequence ID" value="SEB03578.1"/>
    <property type="molecule type" value="Genomic_DNA"/>
</dbReference>
<dbReference type="Pfam" id="PF00106">
    <property type="entry name" value="adh_short"/>
    <property type="match status" value="1"/>
</dbReference>
<dbReference type="PRINTS" id="PR00080">
    <property type="entry name" value="SDRFAMILY"/>
</dbReference>
<dbReference type="STRING" id="408074.SAMN05660909_04878"/>
<evidence type="ECO:0000313" key="5">
    <source>
        <dbReference type="Proteomes" id="UP000199656"/>
    </source>
</evidence>
<dbReference type="InterPro" id="IPR036291">
    <property type="entry name" value="NAD(P)-bd_dom_sf"/>
</dbReference>
<dbReference type="OrthoDB" id="1235794at2"/>
<dbReference type="GO" id="GO:0016491">
    <property type="term" value="F:oxidoreductase activity"/>
    <property type="evidence" value="ECO:0007669"/>
    <property type="project" value="UniProtKB-KW"/>
</dbReference>
<accession>A0A1H4G3R9</accession>